<reference evidence="2 3" key="1">
    <citation type="journal article" date="2020" name="Cell Host Microbe">
        <title>Functional and Genomic Variation between Human-Derived Isolates of Lachnospiraceae Reveals Inter- and Intra-Species Diversity.</title>
        <authorList>
            <person name="Sorbara M.T."/>
            <person name="Littmann E.R."/>
            <person name="Fontana E."/>
            <person name="Moody T.U."/>
            <person name="Kohout C.E."/>
            <person name="Gjonbalaj M."/>
            <person name="Eaton V."/>
            <person name="Seok R."/>
            <person name="Leiner I.M."/>
            <person name="Pamer E.G."/>
        </authorList>
    </citation>
    <scope>NUCLEOTIDE SEQUENCE [LARGE SCALE GENOMIC DNA]</scope>
    <source>
        <strain evidence="2 3">MSK.1.17</strain>
    </source>
</reference>
<dbReference type="Proteomes" id="UP000669239">
    <property type="component" value="Unassembled WGS sequence"/>
</dbReference>
<dbReference type="EMBL" id="JAKNGE010000013">
    <property type="protein sequence ID" value="MCG4746211.1"/>
    <property type="molecule type" value="Genomic_DNA"/>
</dbReference>
<accession>A0AAX1SMH0</accession>
<dbReference type="Proteomes" id="UP001299608">
    <property type="component" value="Unassembled WGS sequence"/>
</dbReference>
<comment type="caution">
    <text evidence="1">The sequence shown here is derived from an EMBL/GenBank/DDBJ whole genome shotgun (WGS) entry which is preliminary data.</text>
</comment>
<evidence type="ECO:0000313" key="4">
    <source>
        <dbReference type="Proteomes" id="UP001299608"/>
    </source>
</evidence>
<dbReference type="AlphaFoldDB" id="A0AAX1SMH0"/>
<protein>
    <submittedName>
        <fullName evidence="1">Ribonuclease HII</fullName>
    </submittedName>
</protein>
<dbReference type="EMBL" id="JAAITT010000014">
    <property type="protein sequence ID" value="NSJ49334.1"/>
    <property type="molecule type" value="Genomic_DNA"/>
</dbReference>
<proteinExistence type="predicted"/>
<sequence>MIKLGIINVEEFLRTVNACEGAVYMIQPDGRRTDIGRQYGIQNDLRRQHCDNKGYLKLMLDIPVPSDYMSIISYYAGDV</sequence>
<evidence type="ECO:0000313" key="2">
    <source>
        <dbReference type="EMBL" id="NSJ49334.1"/>
    </source>
</evidence>
<keyword evidence="3" id="KW-1185">Reference proteome</keyword>
<dbReference type="RefSeq" id="WP_117558036.1">
    <property type="nucleotide sequence ID" value="NZ_JAAITT010000014.1"/>
</dbReference>
<evidence type="ECO:0000313" key="3">
    <source>
        <dbReference type="Proteomes" id="UP000669239"/>
    </source>
</evidence>
<gene>
    <name evidence="2" type="ORF">G5B36_11535</name>
    <name evidence="1" type="ORF">L0N08_12360</name>
</gene>
<evidence type="ECO:0000313" key="1">
    <source>
        <dbReference type="EMBL" id="MCG4746211.1"/>
    </source>
</evidence>
<reference evidence="2" key="2">
    <citation type="submission" date="2020-02" db="EMBL/GenBank/DDBJ databases">
        <authorList>
            <person name="Littmann E."/>
            <person name="Sorbara M."/>
        </authorList>
    </citation>
    <scope>NUCLEOTIDE SEQUENCE</scope>
    <source>
        <strain evidence="2">MSK.1.17</strain>
    </source>
</reference>
<reference evidence="1" key="3">
    <citation type="submission" date="2022-01" db="EMBL/GenBank/DDBJ databases">
        <title>Collection of gut derived symbiotic bacterial strains cultured from healthy donors.</title>
        <authorList>
            <person name="Lin H."/>
            <person name="Kohout C."/>
            <person name="Waligurski E."/>
            <person name="Pamer E.G."/>
        </authorList>
    </citation>
    <scope>NUCLEOTIDE SEQUENCE</scope>
    <source>
        <strain evidence="1">DFI.6.55</strain>
    </source>
</reference>
<name>A0AAX1SMH0_9FIRM</name>
<organism evidence="1 4">
    <name type="scientific">Enterocloster aldenensis</name>
    <dbReference type="NCBI Taxonomy" id="358742"/>
    <lineage>
        <taxon>Bacteria</taxon>
        <taxon>Bacillati</taxon>
        <taxon>Bacillota</taxon>
        <taxon>Clostridia</taxon>
        <taxon>Lachnospirales</taxon>
        <taxon>Lachnospiraceae</taxon>
        <taxon>Enterocloster</taxon>
    </lineage>
</organism>